<feature type="compositionally biased region" description="Polar residues" evidence="1">
    <location>
        <begin position="164"/>
        <end position="184"/>
    </location>
</feature>
<proteinExistence type="predicted"/>
<organism evidence="2 3">
    <name type="scientific">Oldenlandia corymbosa var. corymbosa</name>
    <dbReference type="NCBI Taxonomy" id="529605"/>
    <lineage>
        <taxon>Eukaryota</taxon>
        <taxon>Viridiplantae</taxon>
        <taxon>Streptophyta</taxon>
        <taxon>Embryophyta</taxon>
        <taxon>Tracheophyta</taxon>
        <taxon>Spermatophyta</taxon>
        <taxon>Magnoliopsida</taxon>
        <taxon>eudicotyledons</taxon>
        <taxon>Gunneridae</taxon>
        <taxon>Pentapetalae</taxon>
        <taxon>asterids</taxon>
        <taxon>lamiids</taxon>
        <taxon>Gentianales</taxon>
        <taxon>Rubiaceae</taxon>
        <taxon>Rubioideae</taxon>
        <taxon>Spermacoceae</taxon>
        <taxon>Hedyotis-Oldenlandia complex</taxon>
        <taxon>Oldenlandia</taxon>
    </lineage>
</organism>
<name>A0AAV1E5V3_OLDCO</name>
<feature type="region of interest" description="Disordered" evidence="1">
    <location>
        <begin position="209"/>
        <end position="241"/>
    </location>
</feature>
<reference evidence="2" key="1">
    <citation type="submission" date="2023-03" db="EMBL/GenBank/DDBJ databases">
        <authorList>
            <person name="Julca I."/>
        </authorList>
    </citation>
    <scope>NUCLEOTIDE SEQUENCE</scope>
</reference>
<dbReference type="AlphaFoldDB" id="A0AAV1E5V3"/>
<sequence length="444" mass="49078">MAMDIGERECSPRVLQVGQDDGETSFGNLEESRMAVILVVLYILSSTKGSRDQTSGGQSLGLSVTHIGVARYDSKWVAKVLWESAPDLLVILNEMSHKHWLPTFGAHTQVEAESGEWNDDSASSLANVWRREVCVSVRIGQSSVATGSKKSHKRKKAAGPSQPMKRQTSARLTGTKRTATSSSMKPEMVDFFAEDPYASQHKEVLESVDGDAASSTEQHLSSPQQRQPDSRTSQRSAKQTVVTPAIPTIEELQKRLFHKMEETTAEVKTSGKAKQSVGAALRELQGLSKISAEKIHAMYHQSLNWALETIKGSDLPEPIKVTVALFLANFEQRKISCEICVKHVEDYNHAAMAHLEAEKTAKTLVEHAAAAAAQARELAAKQVALEADLKNVWEQRQEADLLYQKMAQQCADAITMRDERAQDTKEKSFHYEHAQLIIAEATKM</sequence>
<dbReference type="EMBL" id="OX459125">
    <property type="protein sequence ID" value="CAI9114757.1"/>
    <property type="molecule type" value="Genomic_DNA"/>
</dbReference>
<evidence type="ECO:0000313" key="3">
    <source>
        <dbReference type="Proteomes" id="UP001161247"/>
    </source>
</evidence>
<feature type="compositionally biased region" description="Polar residues" evidence="1">
    <location>
        <begin position="213"/>
        <end position="241"/>
    </location>
</feature>
<feature type="region of interest" description="Disordered" evidence="1">
    <location>
        <begin position="144"/>
        <end position="187"/>
    </location>
</feature>
<keyword evidence="3" id="KW-1185">Reference proteome</keyword>
<evidence type="ECO:0000313" key="2">
    <source>
        <dbReference type="EMBL" id="CAI9114757.1"/>
    </source>
</evidence>
<dbReference type="Proteomes" id="UP001161247">
    <property type="component" value="Chromosome 8"/>
</dbReference>
<accession>A0AAV1E5V3</accession>
<gene>
    <name evidence="2" type="ORF">OLC1_LOCUS21413</name>
</gene>
<protein>
    <submittedName>
        <fullName evidence="2">OLC1v1015550C1</fullName>
    </submittedName>
</protein>
<evidence type="ECO:0000256" key="1">
    <source>
        <dbReference type="SAM" id="MobiDB-lite"/>
    </source>
</evidence>